<evidence type="ECO:0000256" key="4">
    <source>
        <dbReference type="ARBA" id="ARBA00023237"/>
    </source>
</evidence>
<evidence type="ECO:0000313" key="10">
    <source>
        <dbReference type="EMBL" id="WED65462.1"/>
    </source>
</evidence>
<dbReference type="InterPro" id="IPR004846">
    <property type="entry name" value="T2SS/T3SS_dom"/>
</dbReference>
<comment type="subcellular location">
    <subcellularLocation>
        <location evidence="6">Cell outer membrane</location>
    </subcellularLocation>
</comment>
<feature type="signal peptide" evidence="8">
    <location>
        <begin position="1"/>
        <end position="25"/>
    </location>
</feature>
<accession>A0AAF0CIJ1</accession>
<dbReference type="SMART" id="SM00965">
    <property type="entry name" value="STN"/>
    <property type="match status" value="1"/>
</dbReference>
<dbReference type="InterPro" id="IPR011662">
    <property type="entry name" value="Secretin/TonB_short_N"/>
</dbReference>
<dbReference type="InterPro" id="IPR051808">
    <property type="entry name" value="Type_IV_pilus_biogenesis"/>
</dbReference>
<feature type="compositionally biased region" description="Polar residues" evidence="7">
    <location>
        <begin position="346"/>
        <end position="364"/>
    </location>
</feature>
<evidence type="ECO:0000256" key="2">
    <source>
        <dbReference type="ARBA" id="ARBA00022729"/>
    </source>
</evidence>
<dbReference type="KEGG" id="slom:PXH66_01190"/>
<dbReference type="PANTHER" id="PTHR30604:SF1">
    <property type="entry name" value="DNA UTILIZATION PROTEIN HOFQ"/>
    <property type="match status" value="1"/>
</dbReference>
<keyword evidence="2 8" id="KW-0732">Signal</keyword>
<feature type="region of interest" description="Disordered" evidence="7">
    <location>
        <begin position="295"/>
        <end position="364"/>
    </location>
</feature>
<evidence type="ECO:0000256" key="5">
    <source>
        <dbReference type="RuleBase" id="RU004003"/>
    </source>
</evidence>
<dbReference type="GO" id="GO:0009279">
    <property type="term" value="C:cell outer membrane"/>
    <property type="evidence" value="ECO:0007669"/>
    <property type="project" value="UniProtKB-SubCell"/>
</dbReference>
<evidence type="ECO:0000256" key="1">
    <source>
        <dbReference type="ARBA" id="ARBA00022448"/>
    </source>
</evidence>
<evidence type="ECO:0000256" key="8">
    <source>
        <dbReference type="SAM" id="SignalP"/>
    </source>
</evidence>
<dbReference type="InterPro" id="IPR005644">
    <property type="entry name" value="NolW-like"/>
</dbReference>
<dbReference type="AlphaFoldDB" id="A0AAF0CIJ1"/>
<dbReference type="GO" id="GO:0009306">
    <property type="term" value="P:protein secretion"/>
    <property type="evidence" value="ECO:0007669"/>
    <property type="project" value="InterPro"/>
</dbReference>
<protein>
    <submittedName>
        <fullName evidence="10">Secretin N-terminal domain-containing protein</fullName>
    </submittedName>
</protein>
<dbReference type="Gene3D" id="3.30.1370.120">
    <property type="match status" value="1"/>
</dbReference>
<feature type="compositionally biased region" description="Low complexity" evidence="7">
    <location>
        <begin position="304"/>
        <end position="345"/>
    </location>
</feature>
<dbReference type="PANTHER" id="PTHR30604">
    <property type="entry name" value="PROTEIN TRANSPORT PROTEIN HOFQ"/>
    <property type="match status" value="1"/>
</dbReference>
<keyword evidence="1 6" id="KW-0813">Transport</keyword>
<dbReference type="Proteomes" id="UP001218638">
    <property type="component" value="Chromosome"/>
</dbReference>
<dbReference type="InterPro" id="IPR038591">
    <property type="entry name" value="NolW-like_sf"/>
</dbReference>
<sequence length="612" mass="65315">MRTKLLSNLLGALTLGLFAVTTVWAQTPPAETETTMDQPFDPAPPSAPSAPATSEGMGTAVEAEAVVPTVIIEDVTASSVARGRDTLSVDFPDEEIRNILRNVADLFELNLVIPDTLQGNTSIKLRDVTWRQIFEVVLGPVGYTFVEEGNIIKVVSQESLLQEPTTTDVFVINYARAGDLLSSIQPLIDTAVGGRIVVNARSNALIITERPSRLSRIRPIIEQLDKATDQVMIESKFVEVTNRDVKDLGVNWSSLAGYQVGVGGINRTYDSTRGNEFSNSRDVSNISDNTVLGENVVTNSNSNGTDATSTSGTQSTATTGVNATGGAATANSSSSVTSTLANTNTQTDSSLSSVADTTTTRNENSNLVSQLSNLIGTGGTARATSAVFSASDFSLVLSALQQQNDTKLVSNPTVVTLNNTEAQINVGSEYPIPNYTYNAERGTFEVSGFEYRPVGILLKVTPQVNAQGFIKLTIEPEVSSQNGFTSFGGAGGAQIPIIATRKAKTQVSLKDGYTMGIGGLIEQNTQNSETKVPFLGNIPGLGRLFRSESLDEDKRNLLIFITAKTVSAEGAPAEEIFDPRAIREMQLRRDELPGYRDGPDPFLPPVTTDANE</sequence>
<evidence type="ECO:0000313" key="11">
    <source>
        <dbReference type="Proteomes" id="UP001218638"/>
    </source>
</evidence>
<comment type="similarity">
    <text evidence="5">Belongs to the bacterial secretin family.</text>
</comment>
<reference evidence="10" key="1">
    <citation type="submission" date="2023-03" db="EMBL/GenBank/DDBJ databases">
        <title>Lomoglobus Profundus gen. nov., sp. nov., a novel member of the phylum Verrucomicrobia, isolated from deep-marine sediment of South China Sea.</title>
        <authorList>
            <person name="Ahmad T."/>
            <person name="Ishaq S.E."/>
            <person name="Wang F."/>
        </authorList>
    </citation>
    <scope>NUCLEOTIDE SEQUENCE</scope>
    <source>
        <strain evidence="10">LMO-M01</strain>
    </source>
</reference>
<feature type="region of interest" description="Disordered" evidence="7">
    <location>
        <begin position="30"/>
        <end position="55"/>
    </location>
</feature>
<keyword evidence="3" id="KW-0472">Membrane</keyword>
<gene>
    <name evidence="10" type="ORF">PXH66_01190</name>
</gene>
<dbReference type="EMBL" id="CP119075">
    <property type="protein sequence ID" value="WED65462.1"/>
    <property type="molecule type" value="Genomic_DNA"/>
</dbReference>
<feature type="compositionally biased region" description="Basic and acidic residues" evidence="7">
    <location>
        <begin position="588"/>
        <end position="599"/>
    </location>
</feature>
<name>A0AAF0CIJ1_9BACT</name>
<feature type="domain" description="Secretin/TonB short N-terminal" evidence="9">
    <location>
        <begin position="109"/>
        <end position="157"/>
    </location>
</feature>
<dbReference type="RefSeq" id="WP_330929409.1">
    <property type="nucleotide sequence ID" value="NZ_CP119075.1"/>
</dbReference>
<dbReference type="Pfam" id="PF00263">
    <property type="entry name" value="Secretin"/>
    <property type="match status" value="1"/>
</dbReference>
<evidence type="ECO:0000256" key="6">
    <source>
        <dbReference type="RuleBase" id="RU004004"/>
    </source>
</evidence>
<dbReference type="Pfam" id="PF03958">
    <property type="entry name" value="Secretin_N"/>
    <property type="match status" value="1"/>
</dbReference>
<evidence type="ECO:0000256" key="7">
    <source>
        <dbReference type="SAM" id="MobiDB-lite"/>
    </source>
</evidence>
<keyword evidence="4" id="KW-0998">Cell outer membrane</keyword>
<feature type="chain" id="PRO_5042018690" evidence="8">
    <location>
        <begin position="26"/>
        <end position="612"/>
    </location>
</feature>
<evidence type="ECO:0000256" key="3">
    <source>
        <dbReference type="ARBA" id="ARBA00023136"/>
    </source>
</evidence>
<dbReference type="Gene3D" id="3.55.50.30">
    <property type="match status" value="1"/>
</dbReference>
<evidence type="ECO:0000259" key="9">
    <source>
        <dbReference type="SMART" id="SM00965"/>
    </source>
</evidence>
<keyword evidence="11" id="KW-1185">Reference proteome</keyword>
<organism evidence="10 11">
    <name type="scientific">Synoicihabitans lomoniglobus</name>
    <dbReference type="NCBI Taxonomy" id="2909285"/>
    <lineage>
        <taxon>Bacteria</taxon>
        <taxon>Pseudomonadati</taxon>
        <taxon>Verrucomicrobiota</taxon>
        <taxon>Opitutia</taxon>
        <taxon>Opitutales</taxon>
        <taxon>Opitutaceae</taxon>
        <taxon>Synoicihabitans</taxon>
    </lineage>
</organism>
<feature type="region of interest" description="Disordered" evidence="7">
    <location>
        <begin position="588"/>
        <end position="612"/>
    </location>
</feature>
<proteinExistence type="inferred from homology"/>